<dbReference type="AlphaFoldDB" id="A0A2S4MG61"/>
<dbReference type="OrthoDB" id="9785695at2"/>
<dbReference type="Pfam" id="PF00459">
    <property type="entry name" value="Inositol_P"/>
    <property type="match status" value="1"/>
</dbReference>
<protein>
    <recommendedName>
        <fullName evidence="8">Inositol-1-monophosphatase</fullName>
        <ecNumber evidence="8">3.1.3.25</ecNumber>
    </recommendedName>
</protein>
<feature type="binding site" evidence="7">
    <location>
        <position position="86"/>
    </location>
    <ligand>
        <name>Mg(2+)</name>
        <dbReference type="ChEBI" id="CHEBI:18420"/>
        <label>1</label>
        <note>catalytic</note>
    </ligand>
</feature>
<evidence type="ECO:0000256" key="5">
    <source>
        <dbReference type="ARBA" id="ARBA00022801"/>
    </source>
</evidence>
<dbReference type="PROSITE" id="PS00629">
    <property type="entry name" value="IMP_1"/>
    <property type="match status" value="1"/>
</dbReference>
<reference evidence="9 10" key="1">
    <citation type="submission" date="2018-01" db="EMBL/GenBank/DDBJ databases">
        <title>Genomic Encyclopedia of Type Strains, Phase III (KMG-III): the genomes of soil and plant-associated and newly described type strains.</title>
        <authorList>
            <person name="Whitman W."/>
        </authorList>
    </citation>
    <scope>NUCLEOTIDE SEQUENCE [LARGE SCALE GENOMIC DNA]</scope>
    <source>
        <strain evidence="9 10">JCM 18070</strain>
    </source>
</reference>
<evidence type="ECO:0000256" key="6">
    <source>
        <dbReference type="ARBA" id="ARBA00022842"/>
    </source>
</evidence>
<gene>
    <name evidence="9" type="ORF">B0G62_103323</name>
</gene>
<dbReference type="FunFam" id="3.30.540.10:FF:000003">
    <property type="entry name" value="Inositol-1-monophosphatase"/>
    <property type="match status" value="1"/>
</dbReference>
<dbReference type="SUPFAM" id="SSF56655">
    <property type="entry name" value="Carbohydrate phosphatase"/>
    <property type="match status" value="1"/>
</dbReference>
<dbReference type="RefSeq" id="WP_103703954.1">
    <property type="nucleotide sequence ID" value="NZ_PQGA01000003.1"/>
</dbReference>
<dbReference type="PROSITE" id="PS00630">
    <property type="entry name" value="IMP_2"/>
    <property type="match status" value="1"/>
</dbReference>
<keyword evidence="5 8" id="KW-0378">Hydrolase</keyword>
<evidence type="ECO:0000256" key="7">
    <source>
        <dbReference type="PIRSR" id="PIRSR600760-2"/>
    </source>
</evidence>
<keyword evidence="10" id="KW-1185">Reference proteome</keyword>
<dbReference type="Gene3D" id="3.30.540.10">
    <property type="entry name" value="Fructose-1,6-Bisphosphatase, subunit A, domain 1"/>
    <property type="match status" value="1"/>
</dbReference>
<dbReference type="InterPro" id="IPR000760">
    <property type="entry name" value="Inositol_monophosphatase-like"/>
</dbReference>
<evidence type="ECO:0000313" key="9">
    <source>
        <dbReference type="EMBL" id="POR53743.1"/>
    </source>
</evidence>
<dbReference type="GO" id="GO:0046872">
    <property type="term" value="F:metal ion binding"/>
    <property type="evidence" value="ECO:0007669"/>
    <property type="project" value="UniProtKB-KW"/>
</dbReference>
<comment type="cofactor">
    <cofactor evidence="2 7 8">
        <name>Mg(2+)</name>
        <dbReference type="ChEBI" id="CHEBI:18420"/>
    </cofactor>
</comment>
<dbReference type="InterPro" id="IPR020550">
    <property type="entry name" value="Inositol_monophosphatase_CS"/>
</dbReference>
<proteinExistence type="inferred from homology"/>
<comment type="catalytic activity">
    <reaction evidence="1 8">
        <text>a myo-inositol phosphate + H2O = myo-inositol + phosphate</text>
        <dbReference type="Rhea" id="RHEA:24056"/>
        <dbReference type="ChEBI" id="CHEBI:15377"/>
        <dbReference type="ChEBI" id="CHEBI:17268"/>
        <dbReference type="ChEBI" id="CHEBI:43474"/>
        <dbReference type="ChEBI" id="CHEBI:84139"/>
        <dbReference type="EC" id="3.1.3.25"/>
    </reaction>
</comment>
<dbReference type="GO" id="GO:0046854">
    <property type="term" value="P:phosphatidylinositol phosphate biosynthetic process"/>
    <property type="evidence" value="ECO:0007669"/>
    <property type="project" value="InterPro"/>
</dbReference>
<dbReference type="PANTHER" id="PTHR20854:SF4">
    <property type="entry name" value="INOSITOL-1-MONOPHOSPHATASE-RELATED"/>
    <property type="match status" value="1"/>
</dbReference>
<feature type="binding site" evidence="7">
    <location>
        <position position="67"/>
    </location>
    <ligand>
        <name>Mg(2+)</name>
        <dbReference type="ChEBI" id="CHEBI:18420"/>
        <label>1</label>
        <note>catalytic</note>
    </ligand>
</feature>
<dbReference type="EC" id="3.1.3.25" evidence="8"/>
<feature type="binding site" evidence="7">
    <location>
        <position position="211"/>
    </location>
    <ligand>
        <name>Mg(2+)</name>
        <dbReference type="ChEBI" id="CHEBI:18420"/>
        <label>1</label>
        <note>catalytic</note>
    </ligand>
</feature>
<evidence type="ECO:0000256" key="2">
    <source>
        <dbReference type="ARBA" id="ARBA00001946"/>
    </source>
</evidence>
<name>A0A2S4MG61_9BURK</name>
<dbReference type="GO" id="GO:0008934">
    <property type="term" value="F:inositol monophosphate 1-phosphatase activity"/>
    <property type="evidence" value="ECO:0007669"/>
    <property type="project" value="InterPro"/>
</dbReference>
<dbReference type="EMBL" id="PQGA01000003">
    <property type="protein sequence ID" value="POR53743.1"/>
    <property type="molecule type" value="Genomic_DNA"/>
</dbReference>
<dbReference type="InterPro" id="IPR033942">
    <property type="entry name" value="IMPase"/>
</dbReference>
<keyword evidence="6 7" id="KW-0460">Magnesium</keyword>
<comment type="similarity">
    <text evidence="3 8">Belongs to the inositol monophosphatase superfamily.</text>
</comment>
<dbReference type="Proteomes" id="UP000237381">
    <property type="component" value="Unassembled WGS sequence"/>
</dbReference>
<dbReference type="CDD" id="cd01639">
    <property type="entry name" value="IMPase"/>
    <property type="match status" value="1"/>
</dbReference>
<dbReference type="PRINTS" id="PR01959">
    <property type="entry name" value="SBIMPHPHTASE"/>
</dbReference>
<comment type="caution">
    <text evidence="9">The sequence shown here is derived from an EMBL/GenBank/DDBJ whole genome shotgun (WGS) entry which is preliminary data.</text>
</comment>
<sequence>MHPMLNIAVKAARRAGQIINRASLDLDLVQVAKKQHNDFVTEVDKAAEAAIIETLKTAYPDHAILAEESGQSDNESEYQWIIDPLDGTTNFIHGFQYYCVSIALVHRGVITQAVVYDPTRNDLFTASRGRGAFLNDRRIRVGRRDRLADGLIGTGFPFREKDGLDSYCELFADMTNACAGLRRPGAAALDLANVAAGRMDGFFEQGLNPWDVAAGALLITEAGGLVGNYTGDSDFLHMGEVVAGNPKIYAQMVPILSKYTRIKKETKEA</sequence>
<evidence type="ECO:0000256" key="1">
    <source>
        <dbReference type="ARBA" id="ARBA00001033"/>
    </source>
</evidence>
<dbReference type="InterPro" id="IPR022337">
    <property type="entry name" value="Inositol_monophosphatase_SuhB"/>
</dbReference>
<evidence type="ECO:0000256" key="8">
    <source>
        <dbReference type="RuleBase" id="RU364068"/>
    </source>
</evidence>
<accession>A0A2S4MG61</accession>
<feature type="binding site" evidence="7">
    <location>
        <position position="85"/>
    </location>
    <ligand>
        <name>Mg(2+)</name>
        <dbReference type="ChEBI" id="CHEBI:18420"/>
        <label>1</label>
        <note>catalytic</note>
    </ligand>
</feature>
<dbReference type="Gene3D" id="3.40.190.80">
    <property type="match status" value="1"/>
</dbReference>
<dbReference type="GO" id="GO:0007165">
    <property type="term" value="P:signal transduction"/>
    <property type="evidence" value="ECO:0007669"/>
    <property type="project" value="TreeGrafter"/>
</dbReference>
<dbReference type="PRINTS" id="PR00377">
    <property type="entry name" value="IMPHPHTASES"/>
</dbReference>
<evidence type="ECO:0000313" key="10">
    <source>
        <dbReference type="Proteomes" id="UP000237381"/>
    </source>
</evidence>
<keyword evidence="4 7" id="KW-0479">Metal-binding</keyword>
<evidence type="ECO:0000256" key="4">
    <source>
        <dbReference type="ARBA" id="ARBA00022723"/>
    </source>
</evidence>
<evidence type="ECO:0000256" key="3">
    <source>
        <dbReference type="ARBA" id="ARBA00009759"/>
    </source>
</evidence>
<dbReference type="GO" id="GO:0006020">
    <property type="term" value="P:inositol metabolic process"/>
    <property type="evidence" value="ECO:0007669"/>
    <property type="project" value="TreeGrafter"/>
</dbReference>
<dbReference type="InterPro" id="IPR020583">
    <property type="entry name" value="Inositol_monoP_metal-BS"/>
</dbReference>
<feature type="binding site" evidence="7">
    <location>
        <position position="83"/>
    </location>
    <ligand>
        <name>Mg(2+)</name>
        <dbReference type="ChEBI" id="CHEBI:18420"/>
        <label>1</label>
        <note>catalytic</note>
    </ligand>
</feature>
<dbReference type="PANTHER" id="PTHR20854">
    <property type="entry name" value="INOSITOL MONOPHOSPHATASE"/>
    <property type="match status" value="1"/>
</dbReference>
<organism evidence="9 10">
    <name type="scientific">Paraburkholderia eburnea</name>
    <dbReference type="NCBI Taxonomy" id="1189126"/>
    <lineage>
        <taxon>Bacteria</taxon>
        <taxon>Pseudomonadati</taxon>
        <taxon>Pseudomonadota</taxon>
        <taxon>Betaproteobacteria</taxon>
        <taxon>Burkholderiales</taxon>
        <taxon>Burkholderiaceae</taxon>
        <taxon>Paraburkholderia</taxon>
    </lineage>
</organism>